<feature type="domain" description="GGDEF" evidence="2">
    <location>
        <begin position="142"/>
        <end position="264"/>
    </location>
</feature>
<dbReference type="NCBIfam" id="TIGR00254">
    <property type="entry name" value="GGDEF"/>
    <property type="match status" value="1"/>
</dbReference>
<dbReference type="PROSITE" id="PS51371">
    <property type="entry name" value="CBS"/>
    <property type="match status" value="2"/>
</dbReference>
<feature type="domain" description="CBS" evidence="3">
    <location>
        <begin position="65"/>
        <end position="121"/>
    </location>
</feature>
<proteinExistence type="predicted"/>
<dbReference type="Pfam" id="PF00571">
    <property type="entry name" value="CBS"/>
    <property type="match status" value="2"/>
</dbReference>
<dbReference type="PROSITE" id="PS50887">
    <property type="entry name" value="GGDEF"/>
    <property type="match status" value="1"/>
</dbReference>
<dbReference type="InterPro" id="IPR000160">
    <property type="entry name" value="GGDEF_dom"/>
</dbReference>
<dbReference type="InterPro" id="IPR046342">
    <property type="entry name" value="CBS_dom_sf"/>
</dbReference>
<dbReference type="PANTHER" id="PTHR45138">
    <property type="entry name" value="REGULATORY COMPONENTS OF SENSORY TRANSDUCTION SYSTEM"/>
    <property type="match status" value="1"/>
</dbReference>
<name>A0ABY4RVH3_9BACL</name>
<dbReference type="InterPro" id="IPR050469">
    <property type="entry name" value="Diguanylate_Cyclase"/>
</dbReference>
<evidence type="ECO:0000259" key="3">
    <source>
        <dbReference type="PROSITE" id="PS51371"/>
    </source>
</evidence>
<accession>A0ABY4RVH3</accession>
<organism evidence="4 5">
    <name type="scientific">Paenibacillus konkukensis</name>
    <dbReference type="NCBI Taxonomy" id="2020716"/>
    <lineage>
        <taxon>Bacteria</taxon>
        <taxon>Bacillati</taxon>
        <taxon>Bacillota</taxon>
        <taxon>Bacilli</taxon>
        <taxon>Bacillales</taxon>
        <taxon>Paenibacillaceae</taxon>
        <taxon>Paenibacillus</taxon>
    </lineage>
</organism>
<dbReference type="InterPro" id="IPR000644">
    <property type="entry name" value="CBS_dom"/>
</dbReference>
<dbReference type="InterPro" id="IPR029787">
    <property type="entry name" value="Nucleotide_cyclase"/>
</dbReference>
<dbReference type="RefSeq" id="WP_249861879.1">
    <property type="nucleotide sequence ID" value="NZ_CP027059.1"/>
</dbReference>
<dbReference type="SMART" id="SM00267">
    <property type="entry name" value="GGDEF"/>
    <property type="match status" value="1"/>
</dbReference>
<dbReference type="Pfam" id="PF00990">
    <property type="entry name" value="GGDEF"/>
    <property type="match status" value="1"/>
</dbReference>
<dbReference type="PANTHER" id="PTHR45138:SF6">
    <property type="entry name" value="DIGUANYLATE CYCLASE DGCN"/>
    <property type="match status" value="1"/>
</dbReference>
<dbReference type="Gene3D" id="3.10.580.10">
    <property type="entry name" value="CBS-domain"/>
    <property type="match status" value="1"/>
</dbReference>
<keyword evidence="1" id="KW-0129">CBS domain</keyword>
<dbReference type="Proteomes" id="UP001057134">
    <property type="component" value="Chromosome"/>
</dbReference>
<sequence>MKVGQVMSEKVCSITSGRSVRYAADLMNELGIGSLVVIDEGEVKGIITSKDIRSAHPNRIVADAMTYNPVGVSQSAFIGSALLTMEQHKVERLIVQDGKQVKGIVTRETLKSTLGNYIDPLTNLYRSNYIEYIHEYLVEEGTPFYLLFIDLNDFGRVNKTYGHAVGDDLLIHFSGMLKQVVRDQDYLCRYGGDEFVIITSRSREEINFMTERLSMPVTFHSFTISAAIGVVYGYADNGQARTYRDCISTASLLSTDAKQKQKVQ</sequence>
<dbReference type="Gene3D" id="3.30.70.270">
    <property type="match status" value="1"/>
</dbReference>
<evidence type="ECO:0000313" key="5">
    <source>
        <dbReference type="Proteomes" id="UP001057134"/>
    </source>
</evidence>
<dbReference type="InterPro" id="IPR043128">
    <property type="entry name" value="Rev_trsase/Diguanyl_cyclase"/>
</dbReference>
<reference evidence="4" key="2">
    <citation type="journal article" date="2021" name="J Anim Sci Technol">
        <title>Complete genome sequence of Paenibacillus konkukensis sp. nov. SK3146 as a potential probiotic strain.</title>
        <authorList>
            <person name="Jung H.I."/>
            <person name="Park S."/>
            <person name="Niu K.M."/>
            <person name="Lee S.W."/>
            <person name="Kothari D."/>
            <person name="Yi K.J."/>
            <person name="Kim S.K."/>
        </authorList>
    </citation>
    <scope>NUCLEOTIDE SEQUENCE</scope>
    <source>
        <strain evidence="4">SK3146</strain>
    </source>
</reference>
<dbReference type="EMBL" id="CP027059">
    <property type="protein sequence ID" value="UQZ86337.1"/>
    <property type="molecule type" value="Genomic_DNA"/>
</dbReference>
<evidence type="ECO:0000259" key="2">
    <source>
        <dbReference type="PROSITE" id="PS50887"/>
    </source>
</evidence>
<feature type="domain" description="CBS" evidence="3">
    <location>
        <begin position="7"/>
        <end position="64"/>
    </location>
</feature>
<evidence type="ECO:0000256" key="1">
    <source>
        <dbReference type="PROSITE-ProRule" id="PRU00703"/>
    </source>
</evidence>
<evidence type="ECO:0000313" key="4">
    <source>
        <dbReference type="EMBL" id="UQZ86337.1"/>
    </source>
</evidence>
<dbReference type="SUPFAM" id="SSF55073">
    <property type="entry name" value="Nucleotide cyclase"/>
    <property type="match status" value="1"/>
</dbReference>
<dbReference type="CDD" id="cd01949">
    <property type="entry name" value="GGDEF"/>
    <property type="match status" value="1"/>
</dbReference>
<dbReference type="SMART" id="SM00116">
    <property type="entry name" value="CBS"/>
    <property type="match status" value="2"/>
</dbReference>
<protein>
    <submittedName>
        <fullName evidence="4">Response regulator PleD</fullName>
    </submittedName>
</protein>
<dbReference type="SUPFAM" id="SSF54631">
    <property type="entry name" value="CBS-domain pair"/>
    <property type="match status" value="1"/>
</dbReference>
<keyword evidence="5" id="KW-1185">Reference proteome</keyword>
<gene>
    <name evidence="4" type="primary">pleD_4</name>
    <name evidence="4" type="ORF">SK3146_05630</name>
</gene>
<reference evidence="4" key="1">
    <citation type="submission" date="2018-02" db="EMBL/GenBank/DDBJ databases">
        <authorList>
            <person name="Kim S.-K."/>
            <person name="Jung H.-I."/>
            <person name="Lee S.-W."/>
        </authorList>
    </citation>
    <scope>NUCLEOTIDE SEQUENCE</scope>
    <source>
        <strain evidence="4">SK3146</strain>
    </source>
</reference>